<dbReference type="InterPro" id="IPR006600">
    <property type="entry name" value="HTH_CenpB_DNA-bd_dom"/>
</dbReference>
<dbReference type="Pfam" id="PF03221">
    <property type="entry name" value="HTH_Tnp_Tc5"/>
    <property type="match status" value="1"/>
</dbReference>
<dbReference type="Pfam" id="PF25414">
    <property type="entry name" value="zf-C2H2_Z280C_D"/>
    <property type="match status" value="1"/>
</dbReference>
<feature type="domain" description="HTH CENPB-type" evidence="12">
    <location>
        <begin position="913"/>
        <end position="983"/>
    </location>
</feature>
<keyword evidence="3" id="KW-0677">Repeat</keyword>
<dbReference type="SUPFAM" id="SSF46689">
    <property type="entry name" value="Homeodomain-like"/>
    <property type="match status" value="1"/>
</dbReference>
<dbReference type="PANTHER" id="PTHR24388">
    <property type="entry name" value="ZINC FINGER PROTEIN"/>
    <property type="match status" value="1"/>
</dbReference>
<dbReference type="InterPro" id="IPR059074">
    <property type="entry name" value="zf-C2H2_Z280C_D"/>
</dbReference>
<evidence type="ECO:0000256" key="7">
    <source>
        <dbReference type="ARBA" id="ARBA00023125"/>
    </source>
</evidence>
<feature type="domain" description="C2H2-type" evidence="11">
    <location>
        <begin position="429"/>
        <end position="457"/>
    </location>
</feature>
<dbReference type="SMART" id="SM00674">
    <property type="entry name" value="CENPB"/>
    <property type="match status" value="1"/>
</dbReference>
<evidence type="ECO:0000256" key="3">
    <source>
        <dbReference type="ARBA" id="ARBA00022737"/>
    </source>
</evidence>
<evidence type="ECO:0000256" key="10">
    <source>
        <dbReference type="SAM" id="MobiDB-lite"/>
    </source>
</evidence>
<dbReference type="SMART" id="SM00355">
    <property type="entry name" value="ZnF_C2H2"/>
    <property type="match status" value="8"/>
</dbReference>
<keyword evidence="4 9" id="KW-0863">Zinc-finger</keyword>
<dbReference type="InterPro" id="IPR036236">
    <property type="entry name" value="Znf_C2H2_sf"/>
</dbReference>
<gene>
    <name evidence="14" type="primary">Pogz</name>
</gene>
<evidence type="ECO:0000256" key="6">
    <source>
        <dbReference type="ARBA" id="ARBA00022843"/>
    </source>
</evidence>
<reference evidence="14" key="1">
    <citation type="submission" date="2025-08" db="UniProtKB">
        <authorList>
            <consortium name="RefSeq"/>
        </authorList>
    </citation>
    <scope>IDENTIFICATION</scope>
</reference>
<evidence type="ECO:0000256" key="2">
    <source>
        <dbReference type="ARBA" id="ARBA00022723"/>
    </source>
</evidence>
<dbReference type="InterPro" id="IPR057618">
    <property type="entry name" value="Znf_POGZ/Z280C-D-like"/>
</dbReference>
<keyword evidence="1" id="KW-1017">Isopeptide bond</keyword>
<feature type="compositionally biased region" description="Polar residues" evidence="10">
    <location>
        <begin position="600"/>
        <end position="614"/>
    </location>
</feature>
<dbReference type="InterPro" id="IPR050527">
    <property type="entry name" value="Snail/Krueppel_Znf"/>
</dbReference>
<feature type="compositionally biased region" description="Polar residues" evidence="10">
    <location>
        <begin position="241"/>
        <end position="258"/>
    </location>
</feature>
<dbReference type="InterPro" id="IPR009057">
    <property type="entry name" value="Homeodomain-like_sf"/>
</dbReference>
<keyword evidence="6" id="KW-0832">Ubl conjugation</keyword>
<dbReference type="PROSITE" id="PS00028">
    <property type="entry name" value="ZINC_FINGER_C2H2_1"/>
    <property type="match status" value="5"/>
</dbReference>
<keyword evidence="7" id="KW-0238">DNA-binding</keyword>
<keyword evidence="2" id="KW-0479">Metal-binding</keyword>
<accession>A0ABM1UCP4</accession>
<feature type="region of interest" description="Disordered" evidence="10">
    <location>
        <begin position="315"/>
        <end position="357"/>
    </location>
</feature>
<organism evidence="13 14">
    <name type="scientific">Microtus ochrogaster</name>
    <name type="common">Prairie vole</name>
    <dbReference type="NCBI Taxonomy" id="79684"/>
    <lineage>
        <taxon>Eukaryota</taxon>
        <taxon>Metazoa</taxon>
        <taxon>Chordata</taxon>
        <taxon>Craniata</taxon>
        <taxon>Vertebrata</taxon>
        <taxon>Euteleostomi</taxon>
        <taxon>Mammalia</taxon>
        <taxon>Eutheria</taxon>
        <taxon>Euarchontoglires</taxon>
        <taxon>Glires</taxon>
        <taxon>Rodentia</taxon>
        <taxon>Myomorpha</taxon>
        <taxon>Muroidea</taxon>
        <taxon>Cricetidae</taxon>
        <taxon>Arvicolinae</taxon>
        <taxon>Microtus</taxon>
    </lineage>
</organism>
<dbReference type="SUPFAM" id="SSF57667">
    <property type="entry name" value="beta-beta-alpha zinc fingers"/>
    <property type="match status" value="2"/>
</dbReference>
<evidence type="ECO:0000259" key="11">
    <source>
        <dbReference type="PROSITE" id="PS50157"/>
    </source>
</evidence>
<feature type="compositionally biased region" description="Low complexity" evidence="10">
    <location>
        <begin position="328"/>
        <end position="347"/>
    </location>
</feature>
<evidence type="ECO:0000256" key="8">
    <source>
        <dbReference type="ARBA" id="ARBA00023242"/>
    </source>
</evidence>
<dbReference type="Gene3D" id="1.10.10.60">
    <property type="entry name" value="Homeodomain-like"/>
    <property type="match status" value="1"/>
</dbReference>
<dbReference type="Pfam" id="PF03184">
    <property type="entry name" value="DDE_1"/>
    <property type="match status" value="1"/>
</dbReference>
<dbReference type="PROSITE" id="PS50157">
    <property type="entry name" value="ZINC_FINGER_C2H2_2"/>
    <property type="match status" value="2"/>
</dbReference>
<proteinExistence type="predicted"/>
<feature type="region of interest" description="Disordered" evidence="10">
    <location>
        <begin position="233"/>
        <end position="258"/>
    </location>
</feature>
<sequence length="1311" mass="145188">MADTDLFMECEEEELEPWQKISDVIEDSVVEDYNSVDKTTPVSVSQQPISAPVPIAAHASIAGHLSTSTTVSSSGVQNSDSAKKTLVTLIANNNAGNTLVQQGGQPLILTQNPAPGLGTMVTQPVLRPVQVMQNANHVTNSSVASQPIFITTQGFPVRNVRPVQNAMNQVGIVLNVQQGQTVRPITLVPGKARKYVIVSIASFVTVKRPGVTGENSNEVAKLVNTLNTVPSLGQSPGPVLVSNNSSAQRTSGPESSVKVTSSIPVFDLQDGGRKICPRCNAQFRVTEALRGHMCYCCPEMVEYQKKGKSLDAEPNVPLAAKSSSPEKTAPVTSTPSSTPIPALSPSTKVPEPNENAGDGVQTKLIMLVDDFYYGRDGGKVAQLTNFPKVATSFRCPHCTKRLKNNIRFMNHMKHHVELDQQNGEVDGHTICQHCYRQFSTPFQLQCHLENVHSPYESTTKCKICEWAFESEPLFLQHMKDTHKPGEMPYVCQVCQYRSSLYSEVDAHFRMIHEDTRHLLCPYCLKVFKNGNAFQQHYMRHQKRNVYHCNKCRLQFLFAKDKIEHKLQHHKTFRKPKQLEGLKPGTKVTIRASRGQPRTVPVSNDTSSSALQEAAPLTSSTDPLPVFLYPPVQRNIQKRAVRKMSVMGRQTCLECSFEIPDFPNHFPTYVHCSLCRYSTCCSRAYANHMINNHVPRKSPKYLALFKNSVSGIKLACTSCTFATSVGDAMAKHLVFNPSHRSSSILPRGLSWMSHSRPGQTPERAYDRNLKNMYLPSPFPPNKAATVKPVGSTPAEPQELTAPLAQALPSPASTATPPATPTHPQPLSLPPLATEGAECLNVEEQDEGNSVTQEPEPASGGGGGSGVSKKEQLSVKKLRVVLFALCCNTELAAEHFRNPQRRIRRWLRRFQASQGENLEGKYLSFEAEEKLAEWVLVQREQQLPVNEETLFQKATKIGRSLEGGFKISYEWAVRFMLRHHLTPHARRAVAHTLPKDVAENAELFIEFVQRQIHNQDLPLSMIVAIDEVSLFLDTEVLSSDDRKENALQTVGTGEPWCDVMLAILADGTVLPTLVFFRGQVNRPANVPDSILLEAKESGYSDDEIMELWSSRVWKKHTACQHGKGMLVMDCHRTHLSEEVLALLSASNTLPAVVPAGCSSKIQPLDVCIKRTVKNFLHKKWKEQAREMADSACDSDVLLQLVLNWLSEVLGVIGDSPELVQRSFLVASVVPGPDGNVNSPTRNADMQEELIASLEEQLKLSGERSEEPPASTPRPRSSPEETVDPESLHQLFEGESETESFYGFEEADLDLMEI</sequence>
<evidence type="ECO:0000256" key="9">
    <source>
        <dbReference type="PROSITE-ProRule" id="PRU00042"/>
    </source>
</evidence>
<evidence type="ECO:0000259" key="12">
    <source>
        <dbReference type="PROSITE" id="PS51253"/>
    </source>
</evidence>
<evidence type="ECO:0000256" key="4">
    <source>
        <dbReference type="ARBA" id="ARBA00022771"/>
    </source>
</evidence>
<feature type="region of interest" description="Disordered" evidence="10">
    <location>
        <begin position="593"/>
        <end position="614"/>
    </location>
</feature>
<dbReference type="Gene3D" id="3.30.160.60">
    <property type="entry name" value="Classic Zinc Finger"/>
    <property type="match status" value="2"/>
</dbReference>
<evidence type="ECO:0000256" key="5">
    <source>
        <dbReference type="ARBA" id="ARBA00022833"/>
    </source>
</evidence>
<feature type="compositionally biased region" description="Low complexity" evidence="10">
    <location>
        <begin position="798"/>
        <end position="815"/>
    </location>
</feature>
<dbReference type="RefSeq" id="XP_026639756.1">
    <property type="nucleotide sequence ID" value="XM_026783955.1"/>
</dbReference>
<keyword evidence="5" id="KW-0862">Zinc</keyword>
<protein>
    <submittedName>
        <fullName evidence="14">Pogo transposable element with ZNF domain isoform X4</fullName>
    </submittedName>
</protein>
<evidence type="ECO:0000313" key="13">
    <source>
        <dbReference type="Proteomes" id="UP000694915"/>
    </source>
</evidence>
<feature type="region of interest" description="Disordered" evidence="10">
    <location>
        <begin position="1256"/>
        <end position="1311"/>
    </location>
</feature>
<feature type="domain" description="C2H2-type" evidence="11">
    <location>
        <begin position="393"/>
        <end position="420"/>
    </location>
</feature>
<dbReference type="PROSITE" id="PS51253">
    <property type="entry name" value="HTH_CENPB"/>
    <property type="match status" value="1"/>
</dbReference>
<keyword evidence="13" id="KW-1185">Reference proteome</keyword>
<evidence type="ECO:0000256" key="1">
    <source>
        <dbReference type="ARBA" id="ARBA00022499"/>
    </source>
</evidence>
<dbReference type="GeneID" id="102000346"/>
<keyword evidence="8" id="KW-0539">Nucleus</keyword>
<evidence type="ECO:0000313" key="14">
    <source>
        <dbReference type="RefSeq" id="XP_026639756.1"/>
    </source>
</evidence>
<dbReference type="PANTHER" id="PTHR24388:SF45">
    <property type="entry name" value="POGO TRANSPOSABLE ELEMENT DERIVED WITH ZNF DOMAIN"/>
    <property type="match status" value="1"/>
</dbReference>
<name>A0ABM1UCP4_MICOH</name>
<feature type="region of interest" description="Disordered" evidence="10">
    <location>
        <begin position="772"/>
        <end position="866"/>
    </location>
</feature>
<dbReference type="Pfam" id="PF25429">
    <property type="entry name" value="zf-POGZ"/>
    <property type="match status" value="1"/>
</dbReference>
<feature type="compositionally biased region" description="Acidic residues" evidence="10">
    <location>
        <begin position="1302"/>
        <end position="1311"/>
    </location>
</feature>
<dbReference type="InterPro" id="IPR004875">
    <property type="entry name" value="DDE_SF_endonuclease_dom"/>
</dbReference>
<dbReference type="Proteomes" id="UP000694915">
    <property type="component" value="Chromosome 21"/>
</dbReference>
<feature type="compositionally biased region" description="Pro residues" evidence="10">
    <location>
        <begin position="816"/>
        <end position="827"/>
    </location>
</feature>
<dbReference type="InterPro" id="IPR013087">
    <property type="entry name" value="Znf_C2H2_type"/>
</dbReference>